<evidence type="ECO:0000256" key="4">
    <source>
        <dbReference type="ARBA" id="ARBA00022786"/>
    </source>
</evidence>
<dbReference type="GO" id="GO:0031145">
    <property type="term" value="P:anaphase-promoting complex-dependent catabolic process"/>
    <property type="evidence" value="ECO:0007669"/>
    <property type="project" value="InterPro"/>
</dbReference>
<dbReference type="GO" id="GO:0005680">
    <property type="term" value="C:anaphase-promoting complex"/>
    <property type="evidence" value="ECO:0007669"/>
    <property type="project" value="InterPro"/>
</dbReference>
<evidence type="ECO:0000256" key="7">
    <source>
        <dbReference type="SAM" id="MobiDB-lite"/>
    </source>
</evidence>
<evidence type="ECO:0000256" key="1">
    <source>
        <dbReference type="ARBA" id="ARBA00006762"/>
    </source>
</evidence>
<feature type="domain" description="DOC" evidence="8">
    <location>
        <begin position="20"/>
        <end position="244"/>
    </location>
</feature>
<dbReference type="GeneID" id="40315119"/>
<feature type="compositionally biased region" description="Polar residues" evidence="7">
    <location>
        <begin position="12"/>
        <end position="25"/>
    </location>
</feature>
<comment type="caution">
    <text evidence="9">The sequence shown here is derived from an EMBL/GenBank/DDBJ whole genome shotgun (WGS) entry which is preliminary data.</text>
</comment>
<dbReference type="Pfam" id="PF03256">
    <property type="entry name" value="ANAPC10"/>
    <property type="match status" value="1"/>
</dbReference>
<dbReference type="Gene3D" id="2.60.120.260">
    <property type="entry name" value="Galactose-binding domain-like"/>
    <property type="match status" value="1"/>
</dbReference>
<evidence type="ECO:0000256" key="6">
    <source>
        <dbReference type="PIRNR" id="PIRNR028841"/>
    </source>
</evidence>
<dbReference type="GO" id="GO:0051301">
    <property type="term" value="P:cell division"/>
    <property type="evidence" value="ECO:0007669"/>
    <property type="project" value="UniProtKB-KW"/>
</dbReference>
<dbReference type="AlphaFoldDB" id="A0A422Q8F8"/>
<evidence type="ECO:0000259" key="8">
    <source>
        <dbReference type="PROSITE" id="PS51284"/>
    </source>
</evidence>
<evidence type="ECO:0000256" key="3">
    <source>
        <dbReference type="ARBA" id="ARBA00022776"/>
    </source>
</evidence>
<dbReference type="PIRSF" id="PIRSF028841">
    <property type="entry name" value="APC10_sub"/>
    <property type="match status" value="1"/>
</dbReference>
<evidence type="ECO:0000256" key="2">
    <source>
        <dbReference type="ARBA" id="ARBA00022618"/>
    </source>
</evidence>
<dbReference type="OrthoDB" id="24948at2759"/>
<dbReference type="PANTHER" id="PTHR12936">
    <property type="entry name" value="ANAPHASE-PROMOTING COMPLEX 10"/>
    <property type="match status" value="1"/>
</dbReference>
<keyword evidence="4 6" id="KW-0833">Ubl conjugation pathway</keyword>
<dbReference type="Proteomes" id="UP000284403">
    <property type="component" value="Unassembled WGS sequence"/>
</dbReference>
<reference evidence="9 10" key="1">
    <citation type="journal article" date="2018" name="BMC Genomics">
        <title>Genomic comparison of Trypanosoma conorhini and Trypanosoma rangeli to Trypanosoma cruzi strains of high and low virulence.</title>
        <authorList>
            <person name="Bradwell K.R."/>
            <person name="Koparde V.N."/>
            <person name="Matveyev A.V."/>
            <person name="Serrano M.G."/>
            <person name="Alves J.M."/>
            <person name="Parikh H."/>
            <person name="Huang B."/>
            <person name="Lee V."/>
            <person name="Espinosa-Alvarez O."/>
            <person name="Ortiz P.A."/>
            <person name="Costa-Martins A.G."/>
            <person name="Teixeira M.M."/>
            <person name="Buck G.A."/>
        </authorList>
    </citation>
    <scope>NUCLEOTIDE SEQUENCE [LARGE SCALE GENOMIC DNA]</scope>
    <source>
        <strain evidence="9 10">025E</strain>
    </source>
</reference>
<evidence type="ECO:0000313" key="9">
    <source>
        <dbReference type="EMBL" id="RNF26234.1"/>
    </source>
</evidence>
<keyword evidence="10" id="KW-1185">Reference proteome</keyword>
<name>A0A422Q8F8_9TRYP</name>
<evidence type="ECO:0000256" key="5">
    <source>
        <dbReference type="ARBA" id="ARBA00023306"/>
    </source>
</evidence>
<dbReference type="InterPro" id="IPR016901">
    <property type="entry name" value="APC10/Doc1"/>
</dbReference>
<dbReference type="RefSeq" id="XP_029231440.1">
    <property type="nucleotide sequence ID" value="XM_029368446.1"/>
</dbReference>
<dbReference type="SMART" id="SM01337">
    <property type="entry name" value="APC10"/>
    <property type="match status" value="1"/>
</dbReference>
<organism evidence="9 10">
    <name type="scientific">Trypanosoma conorhini</name>
    <dbReference type="NCBI Taxonomy" id="83891"/>
    <lineage>
        <taxon>Eukaryota</taxon>
        <taxon>Discoba</taxon>
        <taxon>Euglenozoa</taxon>
        <taxon>Kinetoplastea</taxon>
        <taxon>Metakinetoplastina</taxon>
        <taxon>Trypanosomatida</taxon>
        <taxon>Trypanosomatidae</taxon>
        <taxon>Trypanosoma</taxon>
    </lineage>
</organism>
<proteinExistence type="inferred from homology"/>
<dbReference type="PANTHER" id="PTHR12936:SF0">
    <property type="entry name" value="ANAPHASE-PROMOTING COMPLEX SUBUNIT 10"/>
    <property type="match status" value="1"/>
</dbReference>
<dbReference type="InterPro" id="IPR004939">
    <property type="entry name" value="APC_su10/DOC_dom"/>
</dbReference>
<evidence type="ECO:0000313" key="10">
    <source>
        <dbReference type="Proteomes" id="UP000284403"/>
    </source>
</evidence>
<comment type="similarity">
    <text evidence="1 6">Belongs to the APC10 family.</text>
</comment>
<dbReference type="SUPFAM" id="SSF49785">
    <property type="entry name" value="Galactose-binding domain-like"/>
    <property type="match status" value="1"/>
</dbReference>
<dbReference type="CDD" id="cd08366">
    <property type="entry name" value="APC10"/>
    <property type="match status" value="1"/>
</dbReference>
<gene>
    <name evidence="9" type="ORF">Tco025E_01508</name>
</gene>
<keyword evidence="2 6" id="KW-0132">Cell division</keyword>
<dbReference type="EMBL" id="MKKU01000051">
    <property type="protein sequence ID" value="RNF26234.1"/>
    <property type="molecule type" value="Genomic_DNA"/>
</dbReference>
<protein>
    <recommendedName>
        <fullName evidence="6">Anaphase-promoting complex subunit 10</fullName>
    </recommendedName>
</protein>
<dbReference type="GO" id="GO:0070979">
    <property type="term" value="P:protein K11-linked ubiquitination"/>
    <property type="evidence" value="ECO:0007669"/>
    <property type="project" value="TreeGrafter"/>
</dbReference>
<dbReference type="InterPro" id="IPR008979">
    <property type="entry name" value="Galactose-bd-like_sf"/>
</dbReference>
<sequence length="244" mass="26924">MELPPREDQEGNSDQNASDVNSESPSVIDDEELLAREKTEALRALHDAVWTVSSAKHGNGVMCLLDGSHNTFWQSDGVLPHTVSVDYARLTPVAAVALYLDYVQDESYTPRRIRVQAGTHAGDMADVVSATADDPQGWVFLRMGVEVELPPPWEMDMVLGADETGEATEGTPSSAPLDSQIGFVENDDFSEFMGEGVWCTHLRIILEENRQNGRDCHVRGVRILGPMRQSAFTTASFSQYLLLR</sequence>
<accession>A0A422Q8F8</accession>
<keyword evidence="5 6" id="KW-0131">Cell cycle</keyword>
<comment type="function">
    <text evidence="6">Component of the anaphase promoting complex/cyclosome (APC/C), a cell cycle-regulated E3 ubiquitin-protein ligase complex that controls progression through mitosis and the G1 phase of the cell cycle.</text>
</comment>
<dbReference type="PROSITE" id="PS51284">
    <property type="entry name" value="DOC"/>
    <property type="match status" value="1"/>
</dbReference>
<keyword evidence="3 6" id="KW-0498">Mitosis</keyword>
<feature type="region of interest" description="Disordered" evidence="7">
    <location>
        <begin position="1"/>
        <end position="30"/>
    </location>
</feature>